<evidence type="ECO:0000313" key="3">
    <source>
        <dbReference type="Proteomes" id="UP000630445"/>
    </source>
</evidence>
<comment type="caution">
    <text evidence="1">The sequence shown here is derived from an EMBL/GenBank/DDBJ whole genome shotgun (WGS) entry which is preliminary data.</text>
</comment>
<dbReference type="Proteomes" id="UP000630445">
    <property type="component" value="Unassembled WGS sequence"/>
</dbReference>
<evidence type="ECO:0000313" key="2">
    <source>
        <dbReference type="EMBL" id="KAF7171841.1"/>
    </source>
</evidence>
<keyword evidence="3" id="KW-1185">Reference proteome</keyword>
<name>A0A8H6UJH4_9EURO</name>
<evidence type="ECO:0000313" key="1">
    <source>
        <dbReference type="EMBL" id="KAF7134019.1"/>
    </source>
</evidence>
<organism evidence="1 3">
    <name type="scientific">Aspergillus hiratsukae</name>
    <dbReference type="NCBI Taxonomy" id="1194566"/>
    <lineage>
        <taxon>Eukaryota</taxon>
        <taxon>Fungi</taxon>
        <taxon>Dikarya</taxon>
        <taxon>Ascomycota</taxon>
        <taxon>Pezizomycotina</taxon>
        <taxon>Eurotiomycetes</taxon>
        <taxon>Eurotiomycetidae</taxon>
        <taxon>Eurotiales</taxon>
        <taxon>Aspergillaceae</taxon>
        <taxon>Aspergillus</taxon>
        <taxon>Aspergillus subgen. Fumigati</taxon>
    </lineage>
</organism>
<dbReference type="Proteomes" id="UP000662466">
    <property type="component" value="Unassembled WGS sequence"/>
</dbReference>
<sequence length="150" mass="16048">MIRPVTATKTSYAPKHEFRHEGVPLPISIAKFGDLANAGPYSFVVDAGAVARDSDIQSAITVKLKSTGTFLVTFAAPVRGLGNTLEIGEGKKITRPIAREGAKSRDVPTWEDAMAEVGLTGQTVHGAELASASEIEYKQFLLLRVLWVPG</sequence>
<dbReference type="OrthoDB" id="3508621at2759"/>
<reference evidence="1" key="1">
    <citation type="submission" date="2020-06" db="EMBL/GenBank/DDBJ databases">
        <title>Draft genome sequences of strains closely related to Aspergillus parafelis and Aspergillus hiratsukae.</title>
        <authorList>
            <person name="Dos Santos R.A.C."/>
            <person name="Rivero-Menendez O."/>
            <person name="Steenwyk J.L."/>
            <person name="Mead M.E."/>
            <person name="Goldman G.H."/>
            <person name="Alastruey-Izquierdo A."/>
            <person name="Rokas A."/>
        </authorList>
    </citation>
    <scope>NUCLEOTIDE SEQUENCE</scope>
    <source>
        <strain evidence="1">CNM-CM5793</strain>
        <strain evidence="2">CNM-CM6106</strain>
    </source>
</reference>
<dbReference type="EMBL" id="JACBAD010001778">
    <property type="protein sequence ID" value="KAF7134019.1"/>
    <property type="molecule type" value="Genomic_DNA"/>
</dbReference>
<gene>
    <name evidence="1" type="ORF">CNMCM5793_005599</name>
    <name evidence="2" type="ORF">CNMCM6106_006179</name>
</gene>
<dbReference type="AlphaFoldDB" id="A0A8H6UJH4"/>
<proteinExistence type="predicted"/>
<dbReference type="EMBL" id="JACBAF010001904">
    <property type="protein sequence ID" value="KAF7171841.1"/>
    <property type="molecule type" value="Genomic_DNA"/>
</dbReference>
<protein>
    <submittedName>
        <fullName evidence="1">Uncharacterized protein</fullName>
    </submittedName>
</protein>
<accession>A0A8H6UJH4</accession>